<feature type="transmembrane region" description="Helical" evidence="2">
    <location>
        <begin position="356"/>
        <end position="381"/>
    </location>
</feature>
<accession>A0ABV5XW18</accession>
<organism evidence="4 5">
    <name type="scientific">Arthrobacter ramosus</name>
    <dbReference type="NCBI Taxonomy" id="1672"/>
    <lineage>
        <taxon>Bacteria</taxon>
        <taxon>Bacillati</taxon>
        <taxon>Actinomycetota</taxon>
        <taxon>Actinomycetes</taxon>
        <taxon>Micrococcales</taxon>
        <taxon>Micrococcaceae</taxon>
        <taxon>Arthrobacter</taxon>
    </lineage>
</organism>
<dbReference type="RefSeq" id="WP_234748477.1">
    <property type="nucleotide sequence ID" value="NZ_BAAAWN010000001.1"/>
</dbReference>
<dbReference type="Proteomes" id="UP001589702">
    <property type="component" value="Unassembled WGS sequence"/>
</dbReference>
<comment type="caution">
    <text evidence="4">The sequence shown here is derived from an EMBL/GenBank/DDBJ whole genome shotgun (WGS) entry which is preliminary data.</text>
</comment>
<evidence type="ECO:0000313" key="5">
    <source>
        <dbReference type="Proteomes" id="UP001589702"/>
    </source>
</evidence>
<keyword evidence="2" id="KW-1133">Transmembrane helix</keyword>
<keyword evidence="2" id="KW-0472">Membrane</keyword>
<dbReference type="InterPro" id="IPR051200">
    <property type="entry name" value="Host-pathogen_enzymatic-act"/>
</dbReference>
<evidence type="ECO:0000256" key="3">
    <source>
        <dbReference type="SAM" id="SignalP"/>
    </source>
</evidence>
<dbReference type="InterPro" id="IPR015943">
    <property type="entry name" value="WD40/YVTN_repeat-like_dom_sf"/>
</dbReference>
<feature type="region of interest" description="Disordered" evidence="1">
    <location>
        <begin position="327"/>
        <end position="350"/>
    </location>
</feature>
<reference evidence="4 5" key="1">
    <citation type="submission" date="2024-09" db="EMBL/GenBank/DDBJ databases">
        <authorList>
            <person name="Sun Q."/>
            <person name="Mori K."/>
        </authorList>
    </citation>
    <scope>NUCLEOTIDE SEQUENCE [LARGE SCALE GENOMIC DNA]</scope>
    <source>
        <strain evidence="4 5">JCM 1334</strain>
    </source>
</reference>
<feature type="compositionally biased region" description="Low complexity" evidence="1">
    <location>
        <begin position="327"/>
        <end position="337"/>
    </location>
</feature>
<keyword evidence="2" id="KW-0812">Transmembrane</keyword>
<keyword evidence="5" id="KW-1185">Reference proteome</keyword>
<evidence type="ECO:0000256" key="2">
    <source>
        <dbReference type="SAM" id="Phobius"/>
    </source>
</evidence>
<dbReference type="EMBL" id="JBHMBC010000007">
    <property type="protein sequence ID" value="MFB9818953.1"/>
    <property type="molecule type" value="Genomic_DNA"/>
</dbReference>
<dbReference type="Gene3D" id="2.130.10.10">
    <property type="entry name" value="YVTN repeat-like/Quinoprotein amine dehydrogenase"/>
    <property type="match status" value="2"/>
</dbReference>
<gene>
    <name evidence="4" type="ORF">ACFFP1_05510</name>
</gene>
<keyword evidence="3" id="KW-0732">Signal</keyword>
<evidence type="ECO:0000256" key="1">
    <source>
        <dbReference type="SAM" id="MobiDB-lite"/>
    </source>
</evidence>
<proteinExistence type="predicted"/>
<dbReference type="SUPFAM" id="SSF63829">
    <property type="entry name" value="Calcium-dependent phosphotriesterase"/>
    <property type="match status" value="1"/>
</dbReference>
<feature type="signal peptide" evidence="3">
    <location>
        <begin position="1"/>
        <end position="25"/>
    </location>
</feature>
<evidence type="ECO:0000313" key="4">
    <source>
        <dbReference type="EMBL" id="MFB9818953.1"/>
    </source>
</evidence>
<name>A0ABV5XW18_ARTRM</name>
<dbReference type="PANTHER" id="PTHR47197">
    <property type="entry name" value="PROTEIN NIRF"/>
    <property type="match status" value="1"/>
</dbReference>
<protein>
    <submittedName>
        <fullName evidence="4">Uncharacterized protein</fullName>
    </submittedName>
</protein>
<sequence>MRFSGVLAVAAVGGILLVGAGPAIASGDVVDVGGTPLCVVVDADGTAYIGDYSWGGGVNVLPAGANKPSRTLTTGYGAAGMALSADGTLYVEGWDSAKQQEKLGVIPKGSSGVTRTIALTPGAHLIAAAPDGTVFVPNPDLGTVSVIPPGADAPAREIIVGVNPREVAVAKDGTAYVTNQNDGTVSVIPAGASRVSRTIQVSSTPGRTSDPHGIAVGPDGTVYVTNITANDVAVIKPGGAAVAYRVAVPGGPKEVAVGSDGAVYVLYMANGLSVIRPGGTSVSLGLPAGQDPGHLALEPDGSLIVTNTTAKSVAVFPSQVLHAFQPPQSTAQAAQPQGENPGPTAQVPSDNAGAGFWSSIPAVLGVVVAAVLIGAAALVLTARRSNRLRAREVLASSLAPAERPEELRILSDQEQG</sequence>
<dbReference type="Pfam" id="PF24684">
    <property type="entry name" value="Vgb_lyase"/>
    <property type="match status" value="1"/>
</dbReference>
<dbReference type="PANTHER" id="PTHR47197:SF3">
    <property type="entry name" value="DIHYDRO-HEME D1 DEHYDROGENASE"/>
    <property type="match status" value="1"/>
</dbReference>
<feature type="chain" id="PRO_5045218725" evidence="3">
    <location>
        <begin position="26"/>
        <end position="416"/>
    </location>
</feature>